<dbReference type="Gene3D" id="3.20.20.60">
    <property type="entry name" value="Phosphoenolpyruvate-binding domains"/>
    <property type="match status" value="1"/>
</dbReference>
<organism evidence="20 21">
    <name type="scientific">Anaeromassilibacillus senegalensis</name>
    <dbReference type="NCBI Taxonomy" id="1673717"/>
    <lineage>
        <taxon>Bacteria</taxon>
        <taxon>Bacillati</taxon>
        <taxon>Bacillota</taxon>
        <taxon>Clostridia</taxon>
        <taxon>Eubacteriales</taxon>
        <taxon>Acutalibacteraceae</taxon>
        <taxon>Anaeromassilibacillus</taxon>
    </lineage>
</organism>
<evidence type="ECO:0000256" key="3">
    <source>
        <dbReference type="ARBA" id="ARBA00002728"/>
    </source>
</evidence>
<keyword evidence="9 17" id="KW-0963">Cytoplasm</keyword>
<evidence type="ECO:0000256" key="2">
    <source>
        <dbReference type="ARBA" id="ARBA00001946"/>
    </source>
</evidence>
<dbReference type="PANTHER" id="PTHR46244">
    <property type="entry name" value="PHOSPHOENOLPYRUVATE-PROTEIN PHOSPHOTRANSFERASE"/>
    <property type="match status" value="1"/>
</dbReference>
<protein>
    <recommendedName>
        <fullName evidence="7 17">Phosphoenolpyruvate-protein phosphotransferase</fullName>
        <ecNumber evidence="6 17">2.7.3.9</ecNumber>
    </recommendedName>
    <alternativeName>
        <fullName evidence="16 17">Phosphotransferase system, enzyme I</fullName>
    </alternativeName>
</protein>
<comment type="cofactor">
    <cofactor evidence="2 17">
        <name>Mg(2+)</name>
        <dbReference type="ChEBI" id="CHEBI:18420"/>
    </cofactor>
</comment>
<evidence type="ECO:0000256" key="18">
    <source>
        <dbReference type="SAM" id="Coils"/>
    </source>
</evidence>
<dbReference type="Gene3D" id="3.50.30.10">
    <property type="entry name" value="Phosphohistidine domain"/>
    <property type="match status" value="1"/>
</dbReference>
<dbReference type="InterPro" id="IPR008731">
    <property type="entry name" value="PTS_EIN"/>
</dbReference>
<keyword evidence="14 17" id="KW-0418">Kinase</keyword>
<dbReference type="PIRSF" id="PIRSF000732">
    <property type="entry name" value="PTS_enzyme_I"/>
    <property type="match status" value="1"/>
</dbReference>
<dbReference type="InterPro" id="IPR008279">
    <property type="entry name" value="PEP-util_enz_mobile_dom"/>
</dbReference>
<evidence type="ECO:0000256" key="13">
    <source>
        <dbReference type="ARBA" id="ARBA00022723"/>
    </source>
</evidence>
<dbReference type="PRINTS" id="PR01736">
    <property type="entry name" value="PHPHTRNFRASE"/>
</dbReference>
<dbReference type="InterPro" id="IPR024692">
    <property type="entry name" value="PTS_EI"/>
</dbReference>
<evidence type="ECO:0000259" key="19">
    <source>
        <dbReference type="PROSITE" id="PS50206"/>
    </source>
</evidence>
<sequence>MRTICGVAASKGIAIGKLCIRQNPAEMKNMPPAADANIEIQRLYAARTAAERKINKLYRQALHKFGAEDSLIFKSHIMLLEDHEFFDHIQSHILHDHMTAESAVYMTAQHFYQFFSEMEDEYMRARDTDIRDVARHLLRYLNPDYAEQLNGMREKGIVAVEELLPSEAVTFNRRKVLAFLSKSGSRYSHAAILLRNAGIPYVVGLEDSYQSLVQAETVVVDGFTGDVVLNPDTMALREYGEKQYEYFLHLHALHELRGCPSVTRDGYRIDIHANIGHVEDVQQVLDNDADGIGLLRTEFLYLGNNMDCSEEGQFQAYKKVLEKMQGKRVVIRTLDVSEEPEISQWRYGDRVNPAMGFRAIRFSLRRPDLFLTQLRAILRASVYGKAAVLFPVVTSEEEVIKAKALLQQARASLEAEGVPVADKIEIGIMIETPAAVILSDRLASMVDFFSIGTNDLTQYILATDRMNDSIASLYNPRHPAVLRMIDMTVANAKKHGIWTSICGESAADAELLRFYLAMGVEELSVAPSSVLELRRIVRQTTLGKYKDRIIQKYCNG</sequence>
<dbReference type="InterPro" id="IPR000121">
    <property type="entry name" value="PEP_util_C"/>
</dbReference>
<evidence type="ECO:0000256" key="4">
    <source>
        <dbReference type="ARBA" id="ARBA00004496"/>
    </source>
</evidence>
<comment type="catalytic activity">
    <reaction evidence="1 17">
        <text>L-histidyl-[protein] + phosphoenolpyruvate = N(pros)-phospho-L-histidyl-[protein] + pyruvate</text>
        <dbReference type="Rhea" id="RHEA:23880"/>
        <dbReference type="Rhea" id="RHEA-COMP:9745"/>
        <dbReference type="Rhea" id="RHEA-COMP:9746"/>
        <dbReference type="ChEBI" id="CHEBI:15361"/>
        <dbReference type="ChEBI" id="CHEBI:29979"/>
        <dbReference type="ChEBI" id="CHEBI:58702"/>
        <dbReference type="ChEBI" id="CHEBI:64837"/>
        <dbReference type="EC" id="2.7.3.9"/>
    </reaction>
</comment>
<accession>A0ABS9MGB1</accession>
<reference evidence="20 21" key="1">
    <citation type="submission" date="2022-01" db="EMBL/GenBank/DDBJ databases">
        <title>Collection of gut derived symbiotic bacterial strains cultured from healthy donors.</title>
        <authorList>
            <person name="Lin H."/>
            <person name="Kohout C."/>
            <person name="Waligurski E."/>
            <person name="Pamer E.G."/>
        </authorList>
    </citation>
    <scope>NUCLEOTIDE SEQUENCE [LARGE SCALE GENOMIC DNA]</scope>
    <source>
        <strain evidence="20 21">DFI.7.58</strain>
    </source>
</reference>
<evidence type="ECO:0000256" key="15">
    <source>
        <dbReference type="ARBA" id="ARBA00022842"/>
    </source>
</evidence>
<dbReference type="RefSeq" id="WP_191396005.1">
    <property type="nucleotide sequence ID" value="NZ_JAKNHQ010000002.1"/>
</dbReference>
<comment type="similarity">
    <text evidence="5 17">Belongs to the PEP-utilizing enzyme family.</text>
</comment>
<dbReference type="GO" id="GO:0008965">
    <property type="term" value="F:phosphoenolpyruvate-protein phosphotransferase activity"/>
    <property type="evidence" value="ECO:0007669"/>
    <property type="project" value="UniProtKB-EC"/>
</dbReference>
<dbReference type="NCBIfam" id="TIGR01417">
    <property type="entry name" value="PTS_I_fam"/>
    <property type="match status" value="1"/>
</dbReference>
<dbReference type="InterPro" id="IPR036618">
    <property type="entry name" value="PtsI_HPr-bd_sf"/>
</dbReference>
<gene>
    <name evidence="20" type="primary">ptsP</name>
    <name evidence="20" type="ORF">L0P57_02565</name>
</gene>
<dbReference type="Proteomes" id="UP001298681">
    <property type="component" value="Unassembled WGS sequence"/>
</dbReference>
<feature type="coiled-coil region" evidence="18">
    <location>
        <begin position="33"/>
        <end position="60"/>
    </location>
</feature>
<evidence type="ECO:0000256" key="6">
    <source>
        <dbReference type="ARBA" id="ARBA00012232"/>
    </source>
</evidence>
<keyword evidence="13 17" id="KW-0479">Metal-binding</keyword>
<dbReference type="Pfam" id="PF00391">
    <property type="entry name" value="PEP-utilizers"/>
    <property type="match status" value="1"/>
</dbReference>
<keyword evidence="21" id="KW-1185">Reference proteome</keyword>
<evidence type="ECO:0000313" key="21">
    <source>
        <dbReference type="Proteomes" id="UP001298681"/>
    </source>
</evidence>
<dbReference type="Gene3D" id="1.10.274.10">
    <property type="entry name" value="PtsI, HPr-binding domain"/>
    <property type="match status" value="1"/>
</dbReference>
<keyword evidence="8 17" id="KW-0813">Transport</keyword>
<dbReference type="InterPro" id="IPR040442">
    <property type="entry name" value="Pyrv_kinase-like_dom_sf"/>
</dbReference>
<dbReference type="EMBL" id="JAKNHQ010000002">
    <property type="protein sequence ID" value="MCG4609829.1"/>
    <property type="molecule type" value="Genomic_DNA"/>
</dbReference>
<keyword evidence="10 17" id="KW-0762">Sugar transport</keyword>
<evidence type="ECO:0000256" key="9">
    <source>
        <dbReference type="ARBA" id="ARBA00022490"/>
    </source>
</evidence>
<feature type="domain" description="Rhodanese" evidence="19">
    <location>
        <begin position="141"/>
        <end position="221"/>
    </location>
</feature>
<comment type="function">
    <text evidence="3 17">General (non sugar-specific) component of the phosphoenolpyruvate-dependent sugar phosphotransferase system (sugar PTS). This major carbohydrate active-transport system catalyzes the phosphorylation of incoming sugar substrates concomitantly with their translocation across the cell membrane. Enzyme I transfers the phosphoryl group from phosphoenolpyruvate (PEP) to the phosphoryl carrier protein (HPr).</text>
</comment>
<keyword evidence="11 17" id="KW-0808">Transferase</keyword>
<dbReference type="InterPro" id="IPR006318">
    <property type="entry name" value="PTS_EI-like"/>
</dbReference>
<keyword evidence="15 17" id="KW-0460">Magnesium</keyword>
<evidence type="ECO:0000256" key="10">
    <source>
        <dbReference type="ARBA" id="ARBA00022597"/>
    </source>
</evidence>
<evidence type="ECO:0000256" key="14">
    <source>
        <dbReference type="ARBA" id="ARBA00022777"/>
    </source>
</evidence>
<dbReference type="SUPFAM" id="SSF47831">
    <property type="entry name" value="Enzyme I of the PEP:sugar phosphotransferase system HPr-binding (sub)domain"/>
    <property type="match status" value="1"/>
</dbReference>
<dbReference type="InterPro" id="IPR015813">
    <property type="entry name" value="Pyrv/PenolPyrv_kinase-like_dom"/>
</dbReference>
<evidence type="ECO:0000313" key="20">
    <source>
        <dbReference type="EMBL" id="MCG4609829.1"/>
    </source>
</evidence>
<evidence type="ECO:0000256" key="12">
    <source>
        <dbReference type="ARBA" id="ARBA00022683"/>
    </source>
</evidence>
<evidence type="ECO:0000256" key="8">
    <source>
        <dbReference type="ARBA" id="ARBA00022448"/>
    </source>
</evidence>
<dbReference type="EC" id="2.7.3.9" evidence="6 17"/>
<comment type="subcellular location">
    <subcellularLocation>
        <location evidence="4 17">Cytoplasm</location>
    </subcellularLocation>
</comment>
<keyword evidence="12 17" id="KW-0598">Phosphotransferase system</keyword>
<evidence type="ECO:0000256" key="11">
    <source>
        <dbReference type="ARBA" id="ARBA00022679"/>
    </source>
</evidence>
<proteinExistence type="inferred from homology"/>
<dbReference type="PROSITE" id="PS00742">
    <property type="entry name" value="PEP_ENZYMES_2"/>
    <property type="match status" value="1"/>
</dbReference>
<dbReference type="Pfam" id="PF05524">
    <property type="entry name" value="PEP-utilisers_N"/>
    <property type="match status" value="1"/>
</dbReference>
<evidence type="ECO:0000256" key="17">
    <source>
        <dbReference type="PIRNR" id="PIRNR000732"/>
    </source>
</evidence>
<evidence type="ECO:0000256" key="16">
    <source>
        <dbReference type="ARBA" id="ARBA00033235"/>
    </source>
</evidence>
<evidence type="ECO:0000256" key="7">
    <source>
        <dbReference type="ARBA" id="ARBA00016544"/>
    </source>
</evidence>
<evidence type="ECO:0000256" key="1">
    <source>
        <dbReference type="ARBA" id="ARBA00000683"/>
    </source>
</evidence>
<evidence type="ECO:0000256" key="5">
    <source>
        <dbReference type="ARBA" id="ARBA00007837"/>
    </source>
</evidence>
<dbReference type="InterPro" id="IPR001763">
    <property type="entry name" value="Rhodanese-like_dom"/>
</dbReference>
<dbReference type="PROSITE" id="PS50206">
    <property type="entry name" value="RHODANESE_3"/>
    <property type="match status" value="1"/>
</dbReference>
<dbReference type="InterPro" id="IPR036637">
    <property type="entry name" value="Phosphohistidine_dom_sf"/>
</dbReference>
<dbReference type="SUPFAM" id="SSF51621">
    <property type="entry name" value="Phosphoenolpyruvate/pyruvate domain"/>
    <property type="match status" value="1"/>
</dbReference>
<comment type="caution">
    <text evidence="20">The sequence shown here is derived from an EMBL/GenBank/DDBJ whole genome shotgun (WGS) entry which is preliminary data.</text>
</comment>
<keyword evidence="18" id="KW-0175">Coiled coil</keyword>
<dbReference type="SUPFAM" id="SSF52009">
    <property type="entry name" value="Phosphohistidine domain"/>
    <property type="match status" value="1"/>
</dbReference>
<dbReference type="InterPro" id="IPR023151">
    <property type="entry name" value="PEP_util_CS"/>
</dbReference>
<name>A0ABS9MGB1_9FIRM</name>
<dbReference type="PANTHER" id="PTHR46244:SF3">
    <property type="entry name" value="PHOSPHOENOLPYRUVATE-PROTEIN PHOSPHOTRANSFERASE"/>
    <property type="match status" value="1"/>
</dbReference>
<dbReference type="Pfam" id="PF02896">
    <property type="entry name" value="PEP-utilizers_C"/>
    <property type="match status" value="1"/>
</dbReference>
<dbReference type="InterPro" id="IPR050499">
    <property type="entry name" value="PEP-utilizing_PTS_enzyme"/>
</dbReference>